<dbReference type="GO" id="GO:0004109">
    <property type="term" value="F:coproporphyrinogen oxidase activity"/>
    <property type="evidence" value="ECO:0007669"/>
    <property type="project" value="InterPro"/>
</dbReference>
<evidence type="ECO:0000313" key="12">
    <source>
        <dbReference type="EMBL" id="SMF33310.1"/>
    </source>
</evidence>
<keyword evidence="10" id="KW-0963">Cytoplasm</keyword>
<dbReference type="InterPro" id="IPR013785">
    <property type="entry name" value="Aldolase_TIM"/>
</dbReference>
<comment type="similarity">
    <text evidence="2">Belongs to the anaerobic coproporphyrinogen-III oxidase family. HemW subfamily.</text>
</comment>
<protein>
    <recommendedName>
        <fullName evidence="3 10">Heme chaperone HemW</fullName>
    </recommendedName>
</protein>
<evidence type="ECO:0000259" key="11">
    <source>
        <dbReference type="PROSITE" id="PS51918"/>
    </source>
</evidence>
<evidence type="ECO:0000256" key="9">
    <source>
        <dbReference type="ARBA" id="ARBA00023186"/>
    </source>
</evidence>
<keyword evidence="6 10" id="KW-0479">Metal-binding</keyword>
<dbReference type="InterPro" id="IPR004559">
    <property type="entry name" value="HemW-like"/>
</dbReference>
<evidence type="ECO:0000256" key="4">
    <source>
        <dbReference type="ARBA" id="ARBA00022617"/>
    </source>
</evidence>
<dbReference type="GO" id="GO:0006779">
    <property type="term" value="P:porphyrin-containing compound biosynthetic process"/>
    <property type="evidence" value="ECO:0007669"/>
    <property type="project" value="InterPro"/>
</dbReference>
<organism evidence="12 13">
    <name type="scientific">Pseudobacteriovorax antillogorgiicola</name>
    <dbReference type="NCBI Taxonomy" id="1513793"/>
    <lineage>
        <taxon>Bacteria</taxon>
        <taxon>Pseudomonadati</taxon>
        <taxon>Bdellovibrionota</taxon>
        <taxon>Oligoflexia</taxon>
        <taxon>Oligoflexales</taxon>
        <taxon>Pseudobacteriovoracaceae</taxon>
        <taxon>Pseudobacteriovorax</taxon>
    </lineage>
</organism>
<dbReference type="GO" id="GO:0046872">
    <property type="term" value="F:metal ion binding"/>
    <property type="evidence" value="ECO:0007669"/>
    <property type="project" value="UniProtKB-UniRule"/>
</dbReference>
<dbReference type="Proteomes" id="UP000192907">
    <property type="component" value="Unassembled WGS sequence"/>
</dbReference>
<evidence type="ECO:0000256" key="6">
    <source>
        <dbReference type="ARBA" id="ARBA00022723"/>
    </source>
</evidence>
<evidence type="ECO:0000313" key="13">
    <source>
        <dbReference type="Proteomes" id="UP000192907"/>
    </source>
</evidence>
<proteinExistence type="inferred from homology"/>
<dbReference type="GO" id="GO:0051539">
    <property type="term" value="F:4 iron, 4 sulfur cluster binding"/>
    <property type="evidence" value="ECO:0007669"/>
    <property type="project" value="UniProtKB-UniRule"/>
</dbReference>
<dbReference type="STRING" id="1513793.SAMN06296036_11078"/>
<dbReference type="SUPFAM" id="SSF102114">
    <property type="entry name" value="Radical SAM enzymes"/>
    <property type="match status" value="1"/>
</dbReference>
<dbReference type="GO" id="GO:0005737">
    <property type="term" value="C:cytoplasm"/>
    <property type="evidence" value="ECO:0007669"/>
    <property type="project" value="UniProtKB-SubCell"/>
</dbReference>
<evidence type="ECO:0000256" key="3">
    <source>
        <dbReference type="ARBA" id="ARBA00017228"/>
    </source>
</evidence>
<evidence type="ECO:0000256" key="10">
    <source>
        <dbReference type="RuleBase" id="RU364116"/>
    </source>
</evidence>
<dbReference type="CDD" id="cd01335">
    <property type="entry name" value="Radical_SAM"/>
    <property type="match status" value="1"/>
</dbReference>
<dbReference type="PANTHER" id="PTHR13932">
    <property type="entry name" value="COPROPORPHYRINIGEN III OXIDASE"/>
    <property type="match status" value="1"/>
</dbReference>
<keyword evidence="10" id="KW-0004">4Fe-4S</keyword>
<comment type="function">
    <text evidence="10">Probably acts as a heme chaperone, transferring heme to an unknown acceptor. Binds one molecule of heme per monomer, possibly covalently. Binds 1 [4Fe-4S] cluster. The cluster is coordinated with 3 cysteines and an exchangeable S-adenosyl-L-methionine.</text>
</comment>
<evidence type="ECO:0000256" key="2">
    <source>
        <dbReference type="ARBA" id="ARBA00006100"/>
    </source>
</evidence>
<dbReference type="SFLD" id="SFLDF00562">
    <property type="entry name" value="HemN-like__clustered_with_heat"/>
    <property type="match status" value="1"/>
</dbReference>
<dbReference type="RefSeq" id="WP_159455374.1">
    <property type="nucleotide sequence ID" value="NZ_FWZT01000010.1"/>
</dbReference>
<dbReference type="Gene3D" id="3.20.20.70">
    <property type="entry name" value="Aldolase class I"/>
    <property type="match status" value="1"/>
</dbReference>
<name>A0A1Y6BXP8_9BACT</name>
<evidence type="ECO:0000256" key="1">
    <source>
        <dbReference type="ARBA" id="ARBA00001966"/>
    </source>
</evidence>
<dbReference type="Pfam" id="PF04055">
    <property type="entry name" value="Radical_SAM"/>
    <property type="match status" value="1"/>
</dbReference>
<keyword evidence="5 10" id="KW-0949">S-adenosyl-L-methionine</keyword>
<dbReference type="InterPro" id="IPR034505">
    <property type="entry name" value="Coproporphyrinogen-III_oxidase"/>
</dbReference>
<keyword evidence="8 10" id="KW-0411">Iron-sulfur</keyword>
<dbReference type="NCBIfam" id="TIGR00539">
    <property type="entry name" value="hemN_rel"/>
    <property type="match status" value="1"/>
</dbReference>
<accession>A0A1Y6BXP8</accession>
<comment type="cofactor">
    <cofactor evidence="1">
        <name>[4Fe-4S] cluster</name>
        <dbReference type="ChEBI" id="CHEBI:49883"/>
    </cofactor>
</comment>
<dbReference type="SMART" id="SM00729">
    <property type="entry name" value="Elp3"/>
    <property type="match status" value="1"/>
</dbReference>
<comment type="subcellular location">
    <subcellularLocation>
        <location evidence="10">Cytoplasm</location>
    </subcellularLocation>
</comment>
<dbReference type="InterPro" id="IPR006638">
    <property type="entry name" value="Elp3/MiaA/NifB-like_rSAM"/>
</dbReference>
<dbReference type="SFLD" id="SFLDS00029">
    <property type="entry name" value="Radical_SAM"/>
    <property type="match status" value="1"/>
</dbReference>
<dbReference type="InterPro" id="IPR007197">
    <property type="entry name" value="rSAM"/>
</dbReference>
<dbReference type="PANTHER" id="PTHR13932:SF5">
    <property type="entry name" value="RADICAL S-ADENOSYL METHIONINE DOMAIN-CONTAINING PROTEIN 1, MITOCHONDRIAL"/>
    <property type="match status" value="1"/>
</dbReference>
<evidence type="ECO:0000256" key="5">
    <source>
        <dbReference type="ARBA" id="ARBA00022691"/>
    </source>
</evidence>
<gene>
    <name evidence="12" type="ORF">SAMN06296036_11078</name>
</gene>
<evidence type="ECO:0000256" key="7">
    <source>
        <dbReference type="ARBA" id="ARBA00023004"/>
    </source>
</evidence>
<dbReference type="PROSITE" id="PS51918">
    <property type="entry name" value="RADICAL_SAM"/>
    <property type="match status" value="1"/>
</dbReference>
<keyword evidence="7 10" id="KW-0408">Iron</keyword>
<dbReference type="EMBL" id="FWZT01000010">
    <property type="protein sequence ID" value="SMF33310.1"/>
    <property type="molecule type" value="Genomic_DNA"/>
</dbReference>
<reference evidence="13" key="1">
    <citation type="submission" date="2017-04" db="EMBL/GenBank/DDBJ databases">
        <authorList>
            <person name="Varghese N."/>
            <person name="Submissions S."/>
        </authorList>
    </citation>
    <scope>NUCLEOTIDE SEQUENCE [LARGE SCALE GENOMIC DNA]</scope>
    <source>
        <strain evidence="13">RKEM611</strain>
    </source>
</reference>
<feature type="domain" description="Radical SAM core" evidence="11">
    <location>
        <begin position="7"/>
        <end position="239"/>
    </location>
</feature>
<sequence length="404" mass="46056">MSADLVSQVQQRFGLYLHIPFCRSICHYCDFAKTANFTQDHVTAYMDLLERQLDWFLNSEQGARQKFTSIFLGGGTPGMLSREYEGIFRKLKNHIAPDCEISIETNPEDIQPDILAQWHDLGINRISMGVQTFQERGLEVLTRNHGSIKAQRAIEEVLKVFSNLNIDLIYGWPDQSVQQWRQDLEQAAVLGVPHLSLYNLTYEAGTPLNRKKDRGMLQDVADEHLESLYQTAMMTLSGPWIHDEVSNWSLPGFSCKHNWLYWQDSHYLGLGCGAHGYLPVGEVGLRYAFPKQLRTYLRAGEGFVDADITSLEEFLISHGASIDEGRTLSDWLLELIGCSLRSRKGVPVNEIEKLLKCKFEPGKILQTGIDMGLVKLEKGQLYLEPSEWFRETSWATELVMAFES</sequence>
<keyword evidence="13" id="KW-1185">Reference proteome</keyword>
<dbReference type="SFLD" id="SFLDG01065">
    <property type="entry name" value="anaerobic_coproporphyrinogen-I"/>
    <property type="match status" value="1"/>
</dbReference>
<dbReference type="InterPro" id="IPR058240">
    <property type="entry name" value="rSAM_sf"/>
</dbReference>
<keyword evidence="4 10" id="KW-0349">Heme</keyword>
<keyword evidence="9 10" id="KW-0143">Chaperone</keyword>
<dbReference type="AlphaFoldDB" id="A0A1Y6BXP8"/>
<evidence type="ECO:0000256" key="8">
    <source>
        <dbReference type="ARBA" id="ARBA00023014"/>
    </source>
</evidence>